<comment type="caution">
    <text evidence="2">The sequence shown here is derived from an EMBL/GenBank/DDBJ whole genome shotgun (WGS) entry which is preliminary data.</text>
</comment>
<reference evidence="2 3" key="1">
    <citation type="submission" date="2019-06" db="EMBL/GenBank/DDBJ databases">
        <title>Quisquiliibacterium sp. nov., isolated from a maize field.</title>
        <authorList>
            <person name="Lin S.-Y."/>
            <person name="Tsai C.-F."/>
            <person name="Young C.-C."/>
        </authorList>
    </citation>
    <scope>NUCLEOTIDE SEQUENCE [LARGE SCALE GENOMIC DNA]</scope>
    <source>
        <strain evidence="2 3">CC-CFT501</strain>
    </source>
</reference>
<dbReference type="InterPro" id="IPR021728">
    <property type="entry name" value="DUF3300"/>
</dbReference>
<dbReference type="Proteomes" id="UP000321548">
    <property type="component" value="Unassembled WGS sequence"/>
</dbReference>
<dbReference type="PANTHER" id="PTHR40269">
    <property type="entry name" value="OUTER MEMBRANE PROTEIN-RELATED"/>
    <property type="match status" value="1"/>
</dbReference>
<protein>
    <submittedName>
        <fullName evidence="2">DUF3300 domain-containing protein</fullName>
    </submittedName>
</protein>
<sequence>MRNAMIPGRRIQRSLSRFKPACAPVRGFGVMMKESRRPAMHEEPSMKHTTPIAALAGTIVSAALLLAPVAPVQAQEPAIWRAHAPYSQQELDQMLAPIALYPDALLAQVLMAATYPLEVVQAARFMQRNPGLSGDALARAIAPMRWDPSVAALTQFPSVLAMMNEELEWTERLGEAFLAQREQVMDTIQMLRDRAWAAGTLRPNDRQNVIVRDRVYLIETWHPGYYWVPYYNPLIVFGTWWWPAYPPFLWVPPVVYRPPYFPQVYSVGIVWGPVVLVLDSLWSDPLPVWRDRAVVLGTQPVTNVIVTSASAPRPVIWRHDPSHRRHVEYRTPALRDGIPPLFPEKPSRVSPSVQPPRAPDARPLPETRPIPDTRPMPDSRPLPRQQVPVKPPAVVPERTLPRQSLPVAPRQPVPQQMTPRQPAPPQYQQRAPQPQPQREIRQGGQSGGSPRQSWPAQ</sequence>
<feature type="region of interest" description="Disordered" evidence="1">
    <location>
        <begin position="334"/>
        <end position="457"/>
    </location>
</feature>
<keyword evidence="3" id="KW-1185">Reference proteome</keyword>
<dbReference type="Pfam" id="PF11737">
    <property type="entry name" value="DUF3300"/>
    <property type="match status" value="1"/>
</dbReference>
<organism evidence="2 3">
    <name type="scientific">Zeimonas arvi</name>
    <dbReference type="NCBI Taxonomy" id="2498847"/>
    <lineage>
        <taxon>Bacteria</taxon>
        <taxon>Pseudomonadati</taxon>
        <taxon>Pseudomonadota</taxon>
        <taxon>Betaproteobacteria</taxon>
        <taxon>Burkholderiales</taxon>
        <taxon>Burkholderiaceae</taxon>
        <taxon>Zeimonas</taxon>
    </lineage>
</organism>
<evidence type="ECO:0000313" key="3">
    <source>
        <dbReference type="Proteomes" id="UP000321548"/>
    </source>
</evidence>
<gene>
    <name evidence="2" type="ORF">FHP08_02570</name>
</gene>
<dbReference type="PANTHER" id="PTHR40269:SF1">
    <property type="entry name" value="OUTER MEMBRANE PROTEIN"/>
    <property type="match status" value="1"/>
</dbReference>
<feature type="compositionally biased region" description="Basic and acidic residues" evidence="1">
    <location>
        <begin position="359"/>
        <end position="377"/>
    </location>
</feature>
<evidence type="ECO:0000256" key="1">
    <source>
        <dbReference type="SAM" id="MobiDB-lite"/>
    </source>
</evidence>
<dbReference type="AlphaFoldDB" id="A0A5C8P5T2"/>
<accession>A0A5C8P5T2</accession>
<feature type="compositionally biased region" description="Low complexity" evidence="1">
    <location>
        <begin position="448"/>
        <end position="457"/>
    </location>
</feature>
<name>A0A5C8P5T2_9BURK</name>
<dbReference type="OrthoDB" id="197257at2"/>
<proteinExistence type="predicted"/>
<evidence type="ECO:0000313" key="2">
    <source>
        <dbReference type="EMBL" id="TXL68585.1"/>
    </source>
</evidence>
<dbReference type="EMBL" id="VDUY01000001">
    <property type="protein sequence ID" value="TXL68585.1"/>
    <property type="molecule type" value="Genomic_DNA"/>
</dbReference>